<reference evidence="9" key="1">
    <citation type="submission" date="2013-11" db="EMBL/GenBank/DDBJ databases">
        <title>Genome sequence of the fusiform rust pathogen reveals effectors for host alternation and coevolution with pine.</title>
        <authorList>
            <consortium name="DOE Joint Genome Institute"/>
            <person name="Smith K."/>
            <person name="Pendleton A."/>
            <person name="Kubisiak T."/>
            <person name="Anderson C."/>
            <person name="Salamov A."/>
            <person name="Aerts A."/>
            <person name="Riley R."/>
            <person name="Clum A."/>
            <person name="Lindquist E."/>
            <person name="Ence D."/>
            <person name="Campbell M."/>
            <person name="Kronenberg Z."/>
            <person name="Feau N."/>
            <person name="Dhillon B."/>
            <person name="Hamelin R."/>
            <person name="Burleigh J."/>
            <person name="Smith J."/>
            <person name="Yandell M."/>
            <person name="Nelson C."/>
            <person name="Grigoriev I."/>
            <person name="Davis J."/>
        </authorList>
    </citation>
    <scope>NUCLEOTIDE SEQUENCE</scope>
    <source>
        <strain evidence="9">G11</strain>
    </source>
</reference>
<dbReference type="InterPro" id="IPR001128">
    <property type="entry name" value="Cyt_P450"/>
</dbReference>
<sequence length="559" mass="63532">MLERVFTCISTFELLDSRHLLSNDTWITFSLWIVSTSIIHAFLRRHEPTFFGYLYGLGFFLVLFGLLFRSSLVALKILVMGNLLLGIHIAFYRLTWHELRAFPGPPLGAITQFWVLREAYLGRTRFTMHKLGLKYGDWVRIGPNELYTGSVDALWAIMGPKGWAKGVSYDSGITKDRQGGDSVLTLKSLADHAPRRRIWEKAFTPKAIASYLPSIEARIEQLLTVVDDHVLNNQPMDLCLQIGYFAYDTMTDMAFGGGTNLLLTQKDKHGILHHMGQVVQQVGILRNVPWVTALVNSFSNAKIREQASFREFTKSMFVRRYKQGLATELDVFHYLLGEDSETGTKLNISELLADSTLVVIAGADTTRTVLIALFLYLLRSPEHMRRLQSALEEATDLSGPSLARIPYLDACLKEAMRLQPPSPANLQRVCPPEGAVIDGKMIPGGTKVRFSNWAMQRDARYFEAPEVFWPERWLNNPSPAQPHNPRALFAFMIGPGTCVAKNLAWMEMRLVVAHLLQKYDFQFAPGFDHEAFEKSWTDAYLILIEEPFLVQLKPRNWRS</sequence>
<evidence type="ECO:0000313" key="9">
    <source>
        <dbReference type="EMBL" id="KAG0147082.1"/>
    </source>
</evidence>
<comment type="caution">
    <text evidence="9">The sequence shown here is derived from an EMBL/GenBank/DDBJ whole genome shotgun (WGS) entry which is preliminary data.</text>
</comment>
<dbReference type="PANTHER" id="PTHR24305">
    <property type="entry name" value="CYTOCHROME P450"/>
    <property type="match status" value="1"/>
</dbReference>
<dbReference type="AlphaFoldDB" id="A0A9P6TC92"/>
<gene>
    <name evidence="9" type="ORF">CROQUDRAFT_656550</name>
</gene>
<dbReference type="OrthoDB" id="6692864at2759"/>
<dbReference type="CDD" id="cd11061">
    <property type="entry name" value="CYP67-like"/>
    <property type="match status" value="1"/>
</dbReference>
<dbReference type="PRINTS" id="PR00463">
    <property type="entry name" value="EP450I"/>
</dbReference>
<dbReference type="GO" id="GO:0004497">
    <property type="term" value="F:monooxygenase activity"/>
    <property type="evidence" value="ECO:0007669"/>
    <property type="project" value="UniProtKB-KW"/>
</dbReference>
<dbReference type="GO" id="GO:0005506">
    <property type="term" value="F:iron ion binding"/>
    <property type="evidence" value="ECO:0007669"/>
    <property type="project" value="InterPro"/>
</dbReference>
<keyword evidence="6" id="KW-0503">Monooxygenase</keyword>
<keyword evidence="5 7" id="KW-0408">Iron</keyword>
<dbReference type="EMBL" id="MU167252">
    <property type="protein sequence ID" value="KAG0147082.1"/>
    <property type="molecule type" value="Genomic_DNA"/>
</dbReference>
<dbReference type="Proteomes" id="UP000886653">
    <property type="component" value="Unassembled WGS sequence"/>
</dbReference>
<keyword evidence="7" id="KW-0349">Heme</keyword>
<evidence type="ECO:0000256" key="6">
    <source>
        <dbReference type="ARBA" id="ARBA00023033"/>
    </source>
</evidence>
<evidence type="ECO:0000256" key="3">
    <source>
        <dbReference type="ARBA" id="ARBA00022723"/>
    </source>
</evidence>
<dbReference type="PRINTS" id="PR00385">
    <property type="entry name" value="P450"/>
</dbReference>
<evidence type="ECO:0008006" key="11">
    <source>
        <dbReference type="Google" id="ProtNLM"/>
    </source>
</evidence>
<evidence type="ECO:0000313" key="10">
    <source>
        <dbReference type="Proteomes" id="UP000886653"/>
    </source>
</evidence>
<name>A0A9P6TC92_9BASI</name>
<accession>A0A9P6TC92</accession>
<organism evidence="9 10">
    <name type="scientific">Cronartium quercuum f. sp. fusiforme G11</name>
    <dbReference type="NCBI Taxonomy" id="708437"/>
    <lineage>
        <taxon>Eukaryota</taxon>
        <taxon>Fungi</taxon>
        <taxon>Dikarya</taxon>
        <taxon>Basidiomycota</taxon>
        <taxon>Pucciniomycotina</taxon>
        <taxon>Pucciniomycetes</taxon>
        <taxon>Pucciniales</taxon>
        <taxon>Coleosporiaceae</taxon>
        <taxon>Cronartium</taxon>
    </lineage>
</organism>
<dbReference type="SUPFAM" id="SSF48264">
    <property type="entry name" value="Cytochrome P450"/>
    <property type="match status" value="1"/>
</dbReference>
<dbReference type="InterPro" id="IPR050121">
    <property type="entry name" value="Cytochrome_P450_monoxygenase"/>
</dbReference>
<evidence type="ECO:0000256" key="5">
    <source>
        <dbReference type="ARBA" id="ARBA00023004"/>
    </source>
</evidence>
<dbReference type="GO" id="GO:0020037">
    <property type="term" value="F:heme binding"/>
    <property type="evidence" value="ECO:0007669"/>
    <property type="project" value="InterPro"/>
</dbReference>
<feature type="transmembrane region" description="Helical" evidence="8">
    <location>
        <begin position="25"/>
        <end position="43"/>
    </location>
</feature>
<keyword evidence="8" id="KW-0812">Transmembrane</keyword>
<dbReference type="Gene3D" id="1.10.630.10">
    <property type="entry name" value="Cytochrome P450"/>
    <property type="match status" value="1"/>
</dbReference>
<dbReference type="InterPro" id="IPR036396">
    <property type="entry name" value="Cyt_P450_sf"/>
</dbReference>
<evidence type="ECO:0000256" key="7">
    <source>
        <dbReference type="PIRSR" id="PIRSR602401-1"/>
    </source>
</evidence>
<dbReference type="PANTHER" id="PTHR24305:SF187">
    <property type="entry name" value="P450, PUTATIVE (EUROFUNG)-RELATED"/>
    <property type="match status" value="1"/>
</dbReference>
<keyword evidence="8" id="KW-1133">Transmembrane helix</keyword>
<proteinExistence type="inferred from homology"/>
<keyword evidence="3 7" id="KW-0479">Metal-binding</keyword>
<comment type="similarity">
    <text evidence="2">Belongs to the cytochrome P450 family.</text>
</comment>
<keyword evidence="10" id="KW-1185">Reference proteome</keyword>
<comment type="cofactor">
    <cofactor evidence="1 7">
        <name>heme</name>
        <dbReference type="ChEBI" id="CHEBI:30413"/>
    </cofactor>
</comment>
<evidence type="ECO:0000256" key="2">
    <source>
        <dbReference type="ARBA" id="ARBA00010617"/>
    </source>
</evidence>
<feature type="transmembrane region" description="Helical" evidence="8">
    <location>
        <begin position="50"/>
        <end position="68"/>
    </location>
</feature>
<keyword evidence="8" id="KW-0472">Membrane</keyword>
<evidence type="ECO:0000256" key="8">
    <source>
        <dbReference type="SAM" id="Phobius"/>
    </source>
</evidence>
<dbReference type="InterPro" id="IPR002401">
    <property type="entry name" value="Cyt_P450_E_grp-I"/>
</dbReference>
<evidence type="ECO:0000256" key="1">
    <source>
        <dbReference type="ARBA" id="ARBA00001971"/>
    </source>
</evidence>
<evidence type="ECO:0000256" key="4">
    <source>
        <dbReference type="ARBA" id="ARBA00023002"/>
    </source>
</evidence>
<feature type="binding site" description="axial binding residue" evidence="7">
    <location>
        <position position="498"/>
    </location>
    <ligand>
        <name>heme</name>
        <dbReference type="ChEBI" id="CHEBI:30413"/>
    </ligand>
    <ligandPart>
        <name>Fe</name>
        <dbReference type="ChEBI" id="CHEBI:18248"/>
    </ligandPart>
</feature>
<keyword evidence="4" id="KW-0560">Oxidoreductase</keyword>
<dbReference type="Pfam" id="PF00067">
    <property type="entry name" value="p450"/>
    <property type="match status" value="1"/>
</dbReference>
<protein>
    <recommendedName>
        <fullName evidence="11">Cytochrome P450</fullName>
    </recommendedName>
</protein>
<dbReference type="GO" id="GO:0016705">
    <property type="term" value="F:oxidoreductase activity, acting on paired donors, with incorporation or reduction of molecular oxygen"/>
    <property type="evidence" value="ECO:0007669"/>
    <property type="project" value="InterPro"/>
</dbReference>